<reference evidence="2 3" key="1">
    <citation type="submission" date="2016-03" db="EMBL/GenBank/DDBJ databases">
        <title>Draft Genome Sequence of the Strain BR 10245 (Bradyrhizobium sp.) isolated from nodules of Centrolobium paraense.</title>
        <authorList>
            <person name="Simoes-Araujo J.L.Sr."/>
            <person name="Barauna A.C."/>
            <person name="Silva K."/>
            <person name="Zilli J.E."/>
        </authorList>
    </citation>
    <scope>NUCLEOTIDE SEQUENCE [LARGE SCALE GENOMIC DNA]</scope>
    <source>
        <strain evidence="2 3">BR 10245</strain>
    </source>
</reference>
<keyword evidence="3" id="KW-1185">Reference proteome</keyword>
<evidence type="ECO:0000313" key="2">
    <source>
        <dbReference type="EMBL" id="OAF04899.1"/>
    </source>
</evidence>
<dbReference type="OrthoDB" id="8251421at2"/>
<feature type="region of interest" description="Disordered" evidence="1">
    <location>
        <begin position="33"/>
        <end position="65"/>
    </location>
</feature>
<comment type="caution">
    <text evidence="2">The sequence shown here is derived from an EMBL/GenBank/DDBJ whole genome shotgun (WGS) entry which is preliminary data.</text>
</comment>
<dbReference type="EMBL" id="LUUB01000081">
    <property type="protein sequence ID" value="OAF04899.1"/>
    <property type="molecule type" value="Genomic_DNA"/>
</dbReference>
<dbReference type="AlphaFoldDB" id="A0A176YE64"/>
<protein>
    <submittedName>
        <fullName evidence="2">Uncharacterized protein</fullName>
    </submittedName>
</protein>
<evidence type="ECO:0000313" key="3">
    <source>
        <dbReference type="Proteomes" id="UP000076959"/>
    </source>
</evidence>
<proteinExistence type="predicted"/>
<evidence type="ECO:0000256" key="1">
    <source>
        <dbReference type="SAM" id="MobiDB-lite"/>
    </source>
</evidence>
<feature type="compositionally biased region" description="Basic and acidic residues" evidence="1">
    <location>
        <begin position="54"/>
        <end position="65"/>
    </location>
</feature>
<dbReference type="RefSeq" id="WP_063704916.1">
    <property type="nucleotide sequence ID" value="NZ_LUUB01000081.1"/>
</dbReference>
<accession>A0A176YE64</accession>
<gene>
    <name evidence="2" type="ORF">AYJ54_23030</name>
</gene>
<organism evidence="2 3">
    <name type="scientific">Bradyrhizobium centrolobii</name>
    <dbReference type="NCBI Taxonomy" id="1505087"/>
    <lineage>
        <taxon>Bacteria</taxon>
        <taxon>Pseudomonadati</taxon>
        <taxon>Pseudomonadota</taxon>
        <taxon>Alphaproteobacteria</taxon>
        <taxon>Hyphomicrobiales</taxon>
        <taxon>Nitrobacteraceae</taxon>
        <taxon>Bradyrhizobium</taxon>
    </lineage>
</organism>
<sequence>MGVTMPAIFDLLYREYCRARLAEMRKQLLIRGKRPETLQADYDPADQSSVGRTDTQHEIGHGTPN</sequence>
<dbReference type="Proteomes" id="UP000076959">
    <property type="component" value="Unassembled WGS sequence"/>
</dbReference>
<name>A0A176YE64_9BRAD</name>